<dbReference type="Proteomes" id="UP000325440">
    <property type="component" value="Unassembled WGS sequence"/>
</dbReference>
<protein>
    <submittedName>
        <fullName evidence="2">Uncharacterized protein</fullName>
    </submittedName>
</protein>
<dbReference type="AlphaFoldDB" id="A0A5E4MVX2"/>
<name>A0A5E4MVX2_9HEMI</name>
<keyword evidence="1" id="KW-0472">Membrane</keyword>
<proteinExistence type="predicted"/>
<dbReference type="EMBL" id="CABPRJ010001001">
    <property type="protein sequence ID" value="VVC34600.1"/>
    <property type="molecule type" value="Genomic_DNA"/>
</dbReference>
<evidence type="ECO:0000256" key="1">
    <source>
        <dbReference type="SAM" id="Phobius"/>
    </source>
</evidence>
<organism evidence="2 3">
    <name type="scientific">Cinara cedri</name>
    <dbReference type="NCBI Taxonomy" id="506608"/>
    <lineage>
        <taxon>Eukaryota</taxon>
        <taxon>Metazoa</taxon>
        <taxon>Ecdysozoa</taxon>
        <taxon>Arthropoda</taxon>
        <taxon>Hexapoda</taxon>
        <taxon>Insecta</taxon>
        <taxon>Pterygota</taxon>
        <taxon>Neoptera</taxon>
        <taxon>Paraneoptera</taxon>
        <taxon>Hemiptera</taxon>
        <taxon>Sternorrhyncha</taxon>
        <taxon>Aphidomorpha</taxon>
        <taxon>Aphidoidea</taxon>
        <taxon>Aphididae</taxon>
        <taxon>Lachninae</taxon>
        <taxon>Cinara</taxon>
    </lineage>
</organism>
<keyword evidence="1" id="KW-1133">Transmembrane helix</keyword>
<feature type="transmembrane region" description="Helical" evidence="1">
    <location>
        <begin position="52"/>
        <end position="70"/>
    </location>
</feature>
<evidence type="ECO:0000313" key="2">
    <source>
        <dbReference type="EMBL" id="VVC34600.1"/>
    </source>
</evidence>
<reference evidence="2 3" key="1">
    <citation type="submission" date="2019-08" db="EMBL/GenBank/DDBJ databases">
        <authorList>
            <person name="Alioto T."/>
            <person name="Alioto T."/>
            <person name="Gomez Garrido J."/>
        </authorList>
    </citation>
    <scope>NUCLEOTIDE SEQUENCE [LARGE SCALE GENOMIC DNA]</scope>
</reference>
<gene>
    <name evidence="2" type="ORF">CINCED_3A007382</name>
</gene>
<sequence length="133" mass="15384">MPLPREELYDHVLSEEFDDYVNQRQCCRCSPKPKRWPNKEIGILSKPRCNSSALLLIALAIAIALMFGLYRSYGHYWTETAPGERPQKVHEYCLYCLFVKKIKFSLRYTSARIRSLVFGPCSGFNSIKSRCPA</sequence>
<keyword evidence="1" id="KW-0812">Transmembrane</keyword>
<accession>A0A5E4MVX2</accession>
<evidence type="ECO:0000313" key="3">
    <source>
        <dbReference type="Proteomes" id="UP000325440"/>
    </source>
</evidence>
<keyword evidence="3" id="KW-1185">Reference proteome</keyword>